<dbReference type="InterPro" id="IPR011989">
    <property type="entry name" value="ARM-like"/>
</dbReference>
<organism evidence="2">
    <name type="scientific">Phaeomonas parva</name>
    <dbReference type="NCBI Taxonomy" id="124430"/>
    <lineage>
        <taxon>Eukaryota</taxon>
        <taxon>Sar</taxon>
        <taxon>Stramenopiles</taxon>
        <taxon>Ochrophyta</taxon>
        <taxon>Pinguiophyceae</taxon>
        <taxon>Pinguiochrysidales</taxon>
        <taxon>Pinguiochrysidaceae</taxon>
        <taxon>Phaeomonas</taxon>
    </lineage>
</organism>
<dbReference type="InterPro" id="IPR001494">
    <property type="entry name" value="Importin-beta_N"/>
</dbReference>
<dbReference type="PANTHER" id="PTHR12363:SF54">
    <property type="entry name" value="NUCLEAR TRANSPORT RECEPTOR"/>
    <property type="match status" value="1"/>
</dbReference>
<accession>A0A7S1XNF3</accession>
<dbReference type="GO" id="GO:0006606">
    <property type="term" value="P:protein import into nucleus"/>
    <property type="evidence" value="ECO:0007669"/>
    <property type="project" value="TreeGrafter"/>
</dbReference>
<dbReference type="Gene3D" id="1.25.10.10">
    <property type="entry name" value="Leucine-rich Repeat Variant"/>
    <property type="match status" value="1"/>
</dbReference>
<gene>
    <name evidence="2" type="ORF">PPAR1163_LOCUS6306</name>
</gene>
<evidence type="ECO:0000259" key="1">
    <source>
        <dbReference type="Pfam" id="PF03810"/>
    </source>
</evidence>
<dbReference type="GO" id="GO:0005737">
    <property type="term" value="C:cytoplasm"/>
    <property type="evidence" value="ECO:0007669"/>
    <property type="project" value="TreeGrafter"/>
</dbReference>
<reference evidence="2" key="1">
    <citation type="submission" date="2021-01" db="EMBL/GenBank/DDBJ databases">
        <authorList>
            <person name="Corre E."/>
            <person name="Pelletier E."/>
            <person name="Niang G."/>
            <person name="Scheremetjew M."/>
            <person name="Finn R."/>
            <person name="Kale V."/>
            <person name="Holt S."/>
            <person name="Cochrane G."/>
            <person name="Meng A."/>
            <person name="Brown T."/>
            <person name="Cohen L."/>
        </authorList>
    </citation>
    <scope>NUCLEOTIDE SEQUENCE</scope>
    <source>
        <strain evidence="2">CCMP2877</strain>
    </source>
</reference>
<evidence type="ECO:0000313" key="2">
    <source>
        <dbReference type="EMBL" id="CAD9247948.1"/>
    </source>
</evidence>
<proteinExistence type="predicted"/>
<dbReference type="SUPFAM" id="SSF48371">
    <property type="entry name" value="ARM repeat"/>
    <property type="match status" value="1"/>
</dbReference>
<sequence>MSAAEVDAAITAMMAGNGEANAYLMAFAETDAAWGVALELLGAGGSSPTCQFYAANMLHAKVSRHWRSLAPPQRGELCAALFALYDRVACGGARLETAAQHRFCLLTAALCARCGANDAAGFAPLIRRVLDCASAAAAASSGADVTAALLLSLDMAAALPEAAGLADLTGDQREALQLMLAQAQTEIFGFLQYALLDAAPVHAASPCA</sequence>
<name>A0A7S1XNF3_9STRA</name>
<dbReference type="GO" id="GO:0031267">
    <property type="term" value="F:small GTPase binding"/>
    <property type="evidence" value="ECO:0007669"/>
    <property type="project" value="InterPro"/>
</dbReference>
<dbReference type="InterPro" id="IPR051345">
    <property type="entry name" value="Importin_beta-like_NTR"/>
</dbReference>
<dbReference type="Pfam" id="PF03810">
    <property type="entry name" value="IBN_N"/>
    <property type="match status" value="1"/>
</dbReference>
<feature type="domain" description="Importin N-terminal" evidence="1">
    <location>
        <begin position="20"/>
        <end position="74"/>
    </location>
</feature>
<dbReference type="InterPro" id="IPR016024">
    <property type="entry name" value="ARM-type_fold"/>
</dbReference>
<dbReference type="AlphaFoldDB" id="A0A7S1XNF3"/>
<protein>
    <recommendedName>
        <fullName evidence="1">Importin N-terminal domain-containing protein</fullName>
    </recommendedName>
</protein>
<dbReference type="PANTHER" id="PTHR12363">
    <property type="entry name" value="TRANSPORTIN 3 AND IMPORTIN 13"/>
    <property type="match status" value="1"/>
</dbReference>
<dbReference type="EMBL" id="HBGJ01010130">
    <property type="protein sequence ID" value="CAD9247948.1"/>
    <property type="molecule type" value="Transcribed_RNA"/>
</dbReference>